<protein>
    <recommendedName>
        <fullName evidence="3">F-box domain-containing protein</fullName>
    </recommendedName>
</protein>
<proteinExistence type="predicted"/>
<sequence>MESLFYSVGGHNSLGPEVGRTNSVLDSEQALRVGAHLADAQRELQQWDDDLALLLARRARVADRVHRCNVALAPYKKLPVEITSQIMLNVVGVPASFPLSVGAALDPRLQLTQVCADWRQIAFHTPELWKIRFSRIPETSSASELASAWWSQCSGSHFSLVMDASYLHNPDALFDGISCDHFLFEHIISPHSARLVELQLAIRPETARKLLDLPAGSFHALETLFIRVDDGYGFRATRLDDGLNTAFSLSPHLSNVTLFARSIADPSSMRIPWSQLKELKLYRPPIPADLLLSLLSECSSLSTCVINSIDDIDANMANRIFTTYRVPLRLPELTLFRVDFAGSANHNHFLRALSLPKLSTLRIFCHSTVDPSNYIDILQGVGSTLEKFQISDVEPRPILWTEDTTRFQLEKALLSCAPHLLAFTAPENHFIRPGVLTEIASGKLLPVIQKLGFSARDLEPVLDMLETRLSQNGQEGVSVIREVLLGCPEPDSRLQGRLEDLAKNGVTVKIKPFRSFNNL</sequence>
<dbReference type="EMBL" id="MU150262">
    <property type="protein sequence ID" value="KAF9463468.1"/>
    <property type="molecule type" value="Genomic_DNA"/>
</dbReference>
<dbReference type="OrthoDB" id="2999365at2759"/>
<accession>A0A9P5Y728</accession>
<name>A0A9P5Y728_9AGAR</name>
<keyword evidence="2" id="KW-1185">Reference proteome</keyword>
<dbReference type="AlphaFoldDB" id="A0A9P5Y728"/>
<comment type="caution">
    <text evidence="1">The sequence shown here is derived from an EMBL/GenBank/DDBJ whole genome shotgun (WGS) entry which is preliminary data.</text>
</comment>
<dbReference type="Proteomes" id="UP000807353">
    <property type="component" value="Unassembled WGS sequence"/>
</dbReference>
<reference evidence="1" key="1">
    <citation type="submission" date="2020-11" db="EMBL/GenBank/DDBJ databases">
        <authorList>
            <consortium name="DOE Joint Genome Institute"/>
            <person name="Ahrendt S."/>
            <person name="Riley R."/>
            <person name="Andreopoulos W."/>
            <person name="Labutti K."/>
            <person name="Pangilinan J."/>
            <person name="Ruiz-Duenas F.J."/>
            <person name="Barrasa J.M."/>
            <person name="Sanchez-Garcia M."/>
            <person name="Camarero S."/>
            <person name="Miyauchi S."/>
            <person name="Serrano A."/>
            <person name="Linde D."/>
            <person name="Babiker R."/>
            <person name="Drula E."/>
            <person name="Ayuso-Fernandez I."/>
            <person name="Pacheco R."/>
            <person name="Padilla G."/>
            <person name="Ferreira P."/>
            <person name="Barriuso J."/>
            <person name="Kellner H."/>
            <person name="Castanera R."/>
            <person name="Alfaro M."/>
            <person name="Ramirez L."/>
            <person name="Pisabarro A.G."/>
            <person name="Kuo A."/>
            <person name="Tritt A."/>
            <person name="Lipzen A."/>
            <person name="He G."/>
            <person name="Yan M."/>
            <person name="Ng V."/>
            <person name="Cullen D."/>
            <person name="Martin F."/>
            <person name="Rosso M.-N."/>
            <person name="Henrissat B."/>
            <person name="Hibbett D."/>
            <person name="Martinez A.T."/>
            <person name="Grigoriev I.V."/>
        </authorList>
    </citation>
    <scope>NUCLEOTIDE SEQUENCE</scope>
    <source>
        <strain evidence="1">CBS 247.69</strain>
    </source>
</reference>
<evidence type="ECO:0000313" key="2">
    <source>
        <dbReference type="Proteomes" id="UP000807353"/>
    </source>
</evidence>
<dbReference type="Gene3D" id="3.80.10.10">
    <property type="entry name" value="Ribonuclease Inhibitor"/>
    <property type="match status" value="1"/>
</dbReference>
<evidence type="ECO:0000313" key="1">
    <source>
        <dbReference type="EMBL" id="KAF9463468.1"/>
    </source>
</evidence>
<gene>
    <name evidence="1" type="ORF">BDZ94DRAFT_612974</name>
</gene>
<organism evidence="1 2">
    <name type="scientific">Collybia nuda</name>
    <dbReference type="NCBI Taxonomy" id="64659"/>
    <lineage>
        <taxon>Eukaryota</taxon>
        <taxon>Fungi</taxon>
        <taxon>Dikarya</taxon>
        <taxon>Basidiomycota</taxon>
        <taxon>Agaricomycotina</taxon>
        <taxon>Agaricomycetes</taxon>
        <taxon>Agaricomycetidae</taxon>
        <taxon>Agaricales</taxon>
        <taxon>Tricholomatineae</taxon>
        <taxon>Clitocybaceae</taxon>
        <taxon>Collybia</taxon>
    </lineage>
</organism>
<evidence type="ECO:0008006" key="3">
    <source>
        <dbReference type="Google" id="ProtNLM"/>
    </source>
</evidence>
<dbReference type="InterPro" id="IPR032675">
    <property type="entry name" value="LRR_dom_sf"/>
</dbReference>